<dbReference type="FunFam" id="1.10.357.10:FF:000004">
    <property type="entry name" value="Ubiquinone biosynthesis protein COQ9, mitochondrial"/>
    <property type="match status" value="1"/>
</dbReference>
<evidence type="ECO:0000256" key="3">
    <source>
        <dbReference type="ARBA" id="ARBA00010766"/>
    </source>
</evidence>
<keyword evidence="9" id="KW-0496">Mitochondrion</keyword>
<evidence type="ECO:0000256" key="10">
    <source>
        <dbReference type="ARBA" id="ARBA00058104"/>
    </source>
</evidence>
<accession>A0A1A9Z7G7</accession>
<dbReference type="InterPro" id="IPR019516">
    <property type="entry name" value="Glomulin/ALF4"/>
</dbReference>
<evidence type="ECO:0000256" key="7">
    <source>
        <dbReference type="ARBA" id="ARBA00022946"/>
    </source>
</evidence>
<dbReference type="Proteomes" id="UP000092445">
    <property type="component" value="Unassembled WGS sequence"/>
</dbReference>
<dbReference type="GO" id="GO:0008289">
    <property type="term" value="F:lipid binding"/>
    <property type="evidence" value="ECO:0007669"/>
    <property type="project" value="UniProtKB-KW"/>
</dbReference>
<comment type="pathway">
    <text evidence="2">Cofactor biosynthesis; ubiquinone biosynthesis.</text>
</comment>
<feature type="compositionally biased region" description="Polar residues" evidence="11">
    <location>
        <begin position="957"/>
        <end position="976"/>
    </location>
</feature>
<evidence type="ECO:0000256" key="1">
    <source>
        <dbReference type="ARBA" id="ARBA00004173"/>
    </source>
</evidence>
<dbReference type="Pfam" id="PF08568">
    <property type="entry name" value="Kinetochor_Ybp2"/>
    <property type="match status" value="1"/>
</dbReference>
<evidence type="ECO:0000259" key="12">
    <source>
        <dbReference type="Pfam" id="PF08511"/>
    </source>
</evidence>
<evidence type="ECO:0000256" key="2">
    <source>
        <dbReference type="ARBA" id="ARBA00004749"/>
    </source>
</evidence>
<evidence type="ECO:0000256" key="11">
    <source>
        <dbReference type="SAM" id="MobiDB-lite"/>
    </source>
</evidence>
<dbReference type="GO" id="GO:0055105">
    <property type="term" value="F:ubiquitin-protein transferase inhibitor activity"/>
    <property type="evidence" value="ECO:0007669"/>
    <property type="project" value="TreeGrafter"/>
</dbReference>
<protein>
    <recommendedName>
        <fullName evidence="12">COQ9 C-terminal domain-containing protein</fullName>
    </recommendedName>
</protein>
<name>A0A1A9Z7G7_GLOPL</name>
<dbReference type="STRING" id="7398.A0A1A9Z7G7"/>
<dbReference type="UniPathway" id="UPA00232"/>
<feature type="region of interest" description="Disordered" evidence="11">
    <location>
        <begin position="954"/>
        <end position="976"/>
    </location>
</feature>
<feature type="domain" description="COQ9 C-terminal" evidence="12">
    <location>
        <begin position="826"/>
        <end position="895"/>
    </location>
</feature>
<dbReference type="GO" id="GO:0006744">
    <property type="term" value="P:ubiquinone biosynthetic process"/>
    <property type="evidence" value="ECO:0007669"/>
    <property type="project" value="UniProtKB-UniPathway"/>
</dbReference>
<evidence type="ECO:0000313" key="13">
    <source>
        <dbReference type="EnsemblMetazoa" id="GPAI006191-PA"/>
    </source>
</evidence>
<evidence type="ECO:0000313" key="14">
    <source>
        <dbReference type="Proteomes" id="UP000092445"/>
    </source>
</evidence>
<keyword evidence="6" id="KW-0677">Repeat</keyword>
<feature type="region of interest" description="Disordered" evidence="11">
    <location>
        <begin position="658"/>
        <end position="709"/>
    </location>
</feature>
<dbReference type="InterPro" id="IPR013877">
    <property type="entry name" value="YAP-bd/ALF4/Glomulin"/>
</dbReference>
<comment type="function">
    <text evidence="10">Membrane-associated protein that warps the membrane surface to access and bind aromatic isoprenes with high specificity, including ubiquinone (CoQ) isoprene intermediates and presents them directly to COQ7, therefore facilitating the COQ7-mediated hydroxylase step. Participates in the biosynthesis of coenzyme Q, also named ubiquinone, an essential lipid-soluble electron transporter for aerobic cellular respiration.</text>
</comment>
<feature type="compositionally biased region" description="Basic and acidic residues" evidence="11">
    <location>
        <begin position="676"/>
        <end position="703"/>
    </location>
</feature>
<sequence length="1141" mass="130266">MANLSSLSKFMQLTKLVNNKKTKMSFEQESLQNVNNMTPAENLKELIKQLIKEKQYDGVALLFTNVNEAPKNISYMPEIAMDVFHDICLQQLNEKNHKENLPLYCCVEELLKIVATYAPAEELLLDLLEIIEEHKSENVFTSALRALQVVIMRQGNEKPRALEWSLNSIKTRLDELPIPDFLKEGYDEKQEKLLEQNDKIQTLLLHYITVGLFYEPLLNDICQSSLFGKQPFRSCDINRRNVLCCFLISLLGKPFSMLNFHGGEESRKTNTYTLQCAISLTKATTQCIGDPYFFLTLVEDRFRFEGTFQGREKTRGSMSNNIFFIDEKLPLNCVATYYYMIFVEGIDKGKVYLVYNPMFVFESSLYLAHELMCNDEPPLQQKGLKLVECLLKQLGNSEIPAVFLEIDLYKSFCQTLCNLVAYSSITYLRQTGVRILRQYILQFDDEGKYSVLKNLMHSVRHHGITGYLAIIYKDLVANALANPAISQLPKTLSGHDFRTIFERHICCLANGVETDILEYSDKIISSLNALRFFALKDYSNLTGFWNFIDDLNKNYLRPLREALNLSIAHYKSELKHIENVTDAKKEVEQREQLELLDVSIANEKSSRTKHDFELNRQQKVFRSIYRSLSYVHQSNYMPPADYKARHSSQVVSQINAQTSHHRHFCSKTPNDPVKPGLDEFREREQKREEEFEEREREKTRESSDDSNDTKANAVRIKILEAALPHVPISGWTRETIMLGAEEIGFSGVAHGMFPEGGFALVSYFIGKCNEELLTQMKKETDNGRKAPHNHIEFLVNFVRIRLEMILPYKSQWAQAIALIALPQNAATSLAQLLTLVDDICYYSGDRSVDIEWYTRRIGLATVMKMTELYMLQDKSPQHTNTWVFLENRMDEFGQLQAIFSQTEDVTQTFQNSLNSAFITTAFIKLHFANLLLSNAFMDETQVANHEDFKLAKENDSQDNNSVPNSLQFATQNAPTPSTCGSQSWLMSGYLTKAVTSYLLPSQLGDILAQERGFATAVLAQPGLKYACGLARIQKGLRLLIAFEDDFLYIYDLNTEKGGNCKLLHVHDLRGALEGVIELNIDKCCGLGSSTSTSLCPSPQGEYSNELKFDTAEDVTEMEEDICDGTKLELVTPVTTECTYLQ</sequence>
<dbReference type="InterPro" id="IPR048720">
    <property type="entry name" value="PROPPIN"/>
</dbReference>
<evidence type="ECO:0000256" key="5">
    <source>
        <dbReference type="ARBA" id="ARBA00022688"/>
    </source>
</evidence>
<evidence type="ECO:0000256" key="6">
    <source>
        <dbReference type="ARBA" id="ARBA00022737"/>
    </source>
</evidence>
<keyword evidence="4" id="KW-0853">WD repeat</keyword>
<dbReference type="Gene3D" id="1.10.357.10">
    <property type="entry name" value="Tetracycline Repressor, domain 2"/>
    <property type="match status" value="1"/>
</dbReference>
<evidence type="ECO:0000256" key="8">
    <source>
        <dbReference type="ARBA" id="ARBA00023121"/>
    </source>
</evidence>
<keyword evidence="5" id="KW-0831">Ubiquinone biosynthesis</keyword>
<evidence type="ECO:0000256" key="4">
    <source>
        <dbReference type="ARBA" id="ARBA00022574"/>
    </source>
</evidence>
<dbReference type="InterPro" id="IPR013718">
    <property type="entry name" value="COQ9_C"/>
</dbReference>
<dbReference type="EnsemblMetazoa" id="GPAI006191-RA">
    <property type="protein sequence ID" value="GPAI006191-PA"/>
    <property type="gene ID" value="GPAI006191"/>
</dbReference>
<reference evidence="13" key="2">
    <citation type="submission" date="2020-05" db="UniProtKB">
        <authorList>
            <consortium name="EnsemblMetazoa"/>
        </authorList>
    </citation>
    <scope>IDENTIFICATION</scope>
    <source>
        <strain evidence="13">IAEA</strain>
    </source>
</reference>
<keyword evidence="7" id="KW-0809">Transit peptide</keyword>
<dbReference type="InterPro" id="IPR012762">
    <property type="entry name" value="Ubiq_biosynth_COQ9"/>
</dbReference>
<dbReference type="VEuPathDB" id="VectorBase:GPAI006191"/>
<dbReference type="Pfam" id="PF21032">
    <property type="entry name" value="PROPPIN"/>
    <property type="match status" value="1"/>
</dbReference>
<keyword evidence="14" id="KW-1185">Reference proteome</keyword>
<proteinExistence type="inferred from homology"/>
<comment type="subcellular location">
    <subcellularLocation>
        <location evidence="1">Mitochondrion</location>
    </subcellularLocation>
</comment>
<dbReference type="AlphaFoldDB" id="A0A1A9Z7G7"/>
<dbReference type="PANTHER" id="PTHR15430:SF1">
    <property type="entry name" value="GLOMULIN"/>
    <property type="match status" value="1"/>
</dbReference>
<organism evidence="13 14">
    <name type="scientific">Glossina pallidipes</name>
    <name type="common">Tsetse fly</name>
    <dbReference type="NCBI Taxonomy" id="7398"/>
    <lineage>
        <taxon>Eukaryota</taxon>
        <taxon>Metazoa</taxon>
        <taxon>Ecdysozoa</taxon>
        <taxon>Arthropoda</taxon>
        <taxon>Hexapoda</taxon>
        <taxon>Insecta</taxon>
        <taxon>Pterygota</taxon>
        <taxon>Neoptera</taxon>
        <taxon>Endopterygota</taxon>
        <taxon>Diptera</taxon>
        <taxon>Brachycera</taxon>
        <taxon>Muscomorpha</taxon>
        <taxon>Hippoboscoidea</taxon>
        <taxon>Glossinidae</taxon>
        <taxon>Glossina</taxon>
    </lineage>
</organism>
<dbReference type="GO" id="GO:0005739">
    <property type="term" value="C:mitochondrion"/>
    <property type="evidence" value="ECO:0007669"/>
    <property type="project" value="UniProtKB-SubCell"/>
</dbReference>
<keyword evidence="8" id="KW-0446">Lipid-binding</keyword>
<reference evidence="14" key="1">
    <citation type="submission" date="2014-03" db="EMBL/GenBank/DDBJ databases">
        <authorList>
            <person name="Aksoy S."/>
            <person name="Warren W."/>
            <person name="Wilson R.K."/>
        </authorList>
    </citation>
    <scope>NUCLEOTIDE SEQUENCE [LARGE SCALE GENOMIC DNA]</scope>
    <source>
        <strain evidence="14">IAEA</strain>
    </source>
</reference>
<dbReference type="NCBIfam" id="TIGR02396">
    <property type="entry name" value="diverge_rpsU"/>
    <property type="match status" value="1"/>
</dbReference>
<comment type="similarity">
    <text evidence="3">Belongs to the COQ9 family.</text>
</comment>
<evidence type="ECO:0000256" key="9">
    <source>
        <dbReference type="ARBA" id="ARBA00023128"/>
    </source>
</evidence>
<dbReference type="PANTHER" id="PTHR15430">
    <property type="entry name" value="GLOMULIN"/>
    <property type="match status" value="1"/>
</dbReference>
<dbReference type="Pfam" id="PF08511">
    <property type="entry name" value="COQ9"/>
    <property type="match status" value="1"/>
</dbReference>